<evidence type="ECO:0000313" key="7">
    <source>
        <dbReference type="EMBL" id="MDQ0182267.1"/>
    </source>
</evidence>
<dbReference type="GO" id="GO:0030246">
    <property type="term" value="F:carbohydrate binding"/>
    <property type="evidence" value="ECO:0007669"/>
    <property type="project" value="TreeGrafter"/>
</dbReference>
<dbReference type="InterPro" id="IPR006102">
    <property type="entry name" value="Ig-like_GH2"/>
</dbReference>
<dbReference type="InterPro" id="IPR013783">
    <property type="entry name" value="Ig-like_fold"/>
</dbReference>
<dbReference type="Pfam" id="PF02837">
    <property type="entry name" value="Glyco_hydro_2_N"/>
    <property type="match status" value="1"/>
</dbReference>
<dbReference type="InterPro" id="IPR017853">
    <property type="entry name" value="GH"/>
</dbReference>
<comment type="caution">
    <text evidence="6">The sequence shown here is derived from an EMBL/GenBank/DDBJ whole genome shotgun (WGS) entry which is preliminary data.</text>
</comment>
<evidence type="ECO:0000259" key="4">
    <source>
        <dbReference type="Pfam" id="PF00703"/>
    </source>
</evidence>
<dbReference type="PANTHER" id="PTHR10066:SF67">
    <property type="entry name" value="BETA-GLUCURONIDASE"/>
    <property type="match status" value="1"/>
</dbReference>
<feature type="domain" description="Glycosyl hydrolases family 2 sugar binding" evidence="5">
    <location>
        <begin position="22"/>
        <end position="145"/>
    </location>
</feature>
<protein>
    <submittedName>
        <fullName evidence="6">Beta-galactosidase/beta-glucuronidase</fullName>
    </submittedName>
</protein>
<keyword evidence="8" id="KW-1185">Reference proteome</keyword>
<dbReference type="RefSeq" id="WP_306962520.1">
    <property type="nucleotide sequence ID" value="NZ_JAUSRG010000010.1"/>
</dbReference>
<evidence type="ECO:0000313" key="8">
    <source>
        <dbReference type="Proteomes" id="UP001230951"/>
    </source>
</evidence>
<dbReference type="PANTHER" id="PTHR10066">
    <property type="entry name" value="BETA-GLUCURONIDASE"/>
    <property type="match status" value="1"/>
</dbReference>
<feature type="domain" description="Glycoside hydrolase family 2 immunoglobulin-like beta-sandwich" evidence="4">
    <location>
        <begin position="169"/>
        <end position="217"/>
    </location>
</feature>
<dbReference type="SUPFAM" id="SSF49785">
    <property type="entry name" value="Galactose-binding domain-like"/>
    <property type="match status" value="1"/>
</dbReference>
<dbReference type="InterPro" id="IPR036156">
    <property type="entry name" value="Beta-gal/glucu_dom_sf"/>
</dbReference>
<dbReference type="Proteomes" id="UP001242995">
    <property type="component" value="Unassembled WGS sequence"/>
</dbReference>
<evidence type="ECO:0000313" key="9">
    <source>
        <dbReference type="Proteomes" id="UP001242995"/>
    </source>
</evidence>
<comment type="similarity">
    <text evidence="1">Belongs to the glycosyl hydrolase 2 family.</text>
</comment>
<dbReference type="Gene3D" id="2.60.120.260">
    <property type="entry name" value="Galactose-binding domain-like"/>
    <property type="match status" value="1"/>
</dbReference>
<sequence length="261" mass="29515">MGGRFRIRGRLLVRGRRGQHEDLDIRDHVGWVWYQRTVRDPRGWAVERIRVRVDAATHEGRVFVNDALVAEQIGGYTPFEADVTSLVDAGEEFRLTIGVNNELTKSTMPPGFVTVTEDGRRQQKYLHDFFNYGGLARSVWLYSVPSVAVVDGDADVRVSVRGTDGMLVAREHRATGELRIADAVLWQPGATYLYDLVVDVMDGEHIIDSYYLPVGVRTVEVRGTELLMNGEPFYFRGFGKHEDSAIVEKATTRYTWFTTSA</sequence>
<dbReference type="SUPFAM" id="SSF51445">
    <property type="entry name" value="(Trans)glycosidases"/>
    <property type="match status" value="1"/>
</dbReference>
<dbReference type="GO" id="GO:0004566">
    <property type="term" value="F:beta-glucuronidase activity"/>
    <property type="evidence" value="ECO:0007669"/>
    <property type="project" value="TreeGrafter"/>
</dbReference>
<dbReference type="InterPro" id="IPR006104">
    <property type="entry name" value="Glyco_hydro_2_N"/>
</dbReference>
<dbReference type="AlphaFoldDB" id="A0AAW8DK79"/>
<dbReference type="Gene3D" id="2.60.40.10">
    <property type="entry name" value="Immunoglobulins"/>
    <property type="match status" value="1"/>
</dbReference>
<dbReference type="SUPFAM" id="SSF49303">
    <property type="entry name" value="beta-Galactosidase/glucuronidase domain"/>
    <property type="match status" value="1"/>
</dbReference>
<evidence type="ECO:0000256" key="1">
    <source>
        <dbReference type="ARBA" id="ARBA00007401"/>
    </source>
</evidence>
<dbReference type="EMBL" id="JAUSRG010000010">
    <property type="protein sequence ID" value="MDP9906175.1"/>
    <property type="molecule type" value="Genomic_DNA"/>
</dbReference>
<dbReference type="Proteomes" id="UP001230951">
    <property type="component" value="Unassembled WGS sequence"/>
</dbReference>
<keyword evidence="3" id="KW-0326">Glycosidase</keyword>
<dbReference type="EMBL" id="JAUSTF010000010">
    <property type="protein sequence ID" value="MDQ0182267.1"/>
    <property type="molecule type" value="Genomic_DNA"/>
</dbReference>
<reference evidence="6 8" key="1">
    <citation type="submission" date="2023-07" db="EMBL/GenBank/DDBJ databases">
        <title>Sorghum-associated microbial communities from plants grown in Nebraska, USA.</title>
        <authorList>
            <person name="Schachtman D."/>
        </authorList>
    </citation>
    <scope>NUCLEOTIDE SEQUENCE</scope>
    <source>
        <strain evidence="6">DS1006</strain>
        <strain evidence="7 8">DS1016</strain>
    </source>
</reference>
<dbReference type="GO" id="GO:0005975">
    <property type="term" value="P:carbohydrate metabolic process"/>
    <property type="evidence" value="ECO:0007669"/>
    <property type="project" value="InterPro"/>
</dbReference>
<name>A0AAW8DK79_9MICC</name>
<keyword evidence="2" id="KW-0378">Hydrolase</keyword>
<evidence type="ECO:0000313" key="6">
    <source>
        <dbReference type="EMBL" id="MDP9906175.1"/>
    </source>
</evidence>
<evidence type="ECO:0000256" key="2">
    <source>
        <dbReference type="ARBA" id="ARBA00022801"/>
    </source>
</evidence>
<accession>A0AAW8DK79</accession>
<organism evidence="6 9">
    <name type="scientific">Arthrobacter bambusae</name>
    <dbReference type="NCBI Taxonomy" id="1338426"/>
    <lineage>
        <taxon>Bacteria</taxon>
        <taxon>Bacillati</taxon>
        <taxon>Actinomycetota</taxon>
        <taxon>Actinomycetes</taxon>
        <taxon>Micrococcales</taxon>
        <taxon>Micrococcaceae</taxon>
        <taxon>Arthrobacter</taxon>
    </lineage>
</organism>
<gene>
    <name evidence="6" type="ORF">J2S90_003154</name>
    <name evidence="7" type="ORF">J2S93_003714</name>
</gene>
<dbReference type="GO" id="GO:0019391">
    <property type="term" value="P:glucuronoside catabolic process"/>
    <property type="evidence" value="ECO:0007669"/>
    <property type="project" value="TreeGrafter"/>
</dbReference>
<dbReference type="Pfam" id="PF00703">
    <property type="entry name" value="Glyco_hydro_2"/>
    <property type="match status" value="1"/>
</dbReference>
<evidence type="ECO:0000256" key="3">
    <source>
        <dbReference type="ARBA" id="ARBA00023295"/>
    </source>
</evidence>
<proteinExistence type="inferred from homology"/>
<evidence type="ECO:0000259" key="5">
    <source>
        <dbReference type="Pfam" id="PF02837"/>
    </source>
</evidence>
<dbReference type="InterPro" id="IPR008979">
    <property type="entry name" value="Galactose-bd-like_sf"/>
</dbReference>